<dbReference type="Gene3D" id="3.20.20.450">
    <property type="entry name" value="EAL domain"/>
    <property type="match status" value="1"/>
</dbReference>
<proteinExistence type="predicted"/>
<feature type="transmembrane region" description="Helical" evidence="1">
    <location>
        <begin position="6"/>
        <end position="25"/>
    </location>
</feature>
<sequence>MIWNSIFFMTIIDLIIIVMCFYSFYTFTQDYKLLKKLRWQNSVLYIILGLTSIGIFYSIDLYTMYVMPLFTSREQAMKAMMDLHLNASWVTTLFGLGFTVVGLCSLVSKLLPETYNNLRDLQVSEAQIRQFNFQLGTAIKERTLELETTNNKLATEIEQRKVIEQKLQHDALHDNLTKLPNRSFLMTEINESLQKSKTDQDYQFVVLFIDIDRFKVINDSLGHHAGDTILVEISQRICQTIDNLGRVFRLTGDEFVVLLKNINSSQKVLQITNKIIEQIQLPIYINNLDFFTTVSIGIVFGRQPYCYDYEEGIEILRDADNAMYKAKEKGRNRYCVFDQTMHKEALKTLLIQTDLKKALIKEEFILYYQPIISLSTQELIGFEALVRWNHPQEGLIPPIEFISLAEETGLIIDLGNWVFFEACRQAQVWKKQYEKAASLKISINLSGHQINEVNLVENIDRICNLTQLDPKFIRMEITENILIKNHQIINDLFQQIKERKIQICIDDFGTGYSSLSYLHNFELDILKIDKSFIQRNLNELKTIKILKTIIDVAYNFGMDVVAEGIETEQQSKILQDLGCKLGQGYFFGHPLNAKIFEKTWFETEQASLINY</sequence>
<protein>
    <submittedName>
        <fullName evidence="4">GGDEF</fullName>
    </submittedName>
</protein>
<feature type="domain" description="GGDEF" evidence="3">
    <location>
        <begin position="202"/>
        <end position="339"/>
    </location>
</feature>
<feature type="transmembrane region" description="Helical" evidence="1">
    <location>
        <begin position="45"/>
        <end position="67"/>
    </location>
</feature>
<evidence type="ECO:0000313" key="4">
    <source>
        <dbReference type="EMBL" id="EAM52976.1"/>
    </source>
</evidence>
<organism evidence="4 5">
    <name type="scientific">Crocosphaera watsonii WH 8501</name>
    <dbReference type="NCBI Taxonomy" id="165597"/>
    <lineage>
        <taxon>Bacteria</taxon>
        <taxon>Bacillati</taxon>
        <taxon>Cyanobacteriota</taxon>
        <taxon>Cyanophyceae</taxon>
        <taxon>Oscillatoriophycideae</taxon>
        <taxon>Chroococcales</taxon>
        <taxon>Aphanothecaceae</taxon>
        <taxon>Crocosphaera</taxon>
    </lineage>
</organism>
<dbReference type="SUPFAM" id="SSF55073">
    <property type="entry name" value="Nucleotide cyclase"/>
    <property type="match status" value="1"/>
</dbReference>
<keyword evidence="1" id="KW-0472">Membrane</keyword>
<reference evidence="4" key="2">
    <citation type="submission" date="2005-06" db="EMBL/GenBank/DDBJ databases">
        <title>Sequencing of the draft genome and assembly of Crocosphaera watsonii WH 8501.</title>
        <authorList>
            <consortium name="US DOE Joint Genome Institute (JGI-PGF)"/>
            <person name="Copeland A."/>
            <person name="Lucas S."/>
            <person name="Lapidus A."/>
            <person name="Barry K."/>
            <person name="Detter C."/>
            <person name="Glavina T."/>
            <person name="Hammon N."/>
            <person name="Israni S."/>
            <person name="Pitluck S."/>
            <person name="Richardson P."/>
        </authorList>
    </citation>
    <scope>NUCLEOTIDE SEQUENCE [LARGE SCALE GENOMIC DNA]</scope>
    <source>
        <strain evidence="4">WH 8501</strain>
    </source>
</reference>
<evidence type="ECO:0000259" key="2">
    <source>
        <dbReference type="PROSITE" id="PS50883"/>
    </source>
</evidence>
<dbReference type="InterPro" id="IPR001633">
    <property type="entry name" value="EAL_dom"/>
</dbReference>
<dbReference type="PROSITE" id="PS50883">
    <property type="entry name" value="EAL"/>
    <property type="match status" value="1"/>
</dbReference>
<dbReference type="InterPro" id="IPR029787">
    <property type="entry name" value="Nucleotide_cyclase"/>
</dbReference>
<reference evidence="4" key="1">
    <citation type="submission" date="2004-02" db="EMBL/GenBank/DDBJ databases">
        <authorList>
            <consortium name="DOE Joint Genome Institute"/>
        </authorList>
    </citation>
    <scope>NUCLEOTIDE SEQUENCE [LARGE SCALE GENOMIC DNA]</scope>
    <source>
        <strain evidence="4">WH 8501</strain>
    </source>
</reference>
<dbReference type="InterPro" id="IPR000160">
    <property type="entry name" value="GGDEF_dom"/>
</dbReference>
<evidence type="ECO:0000313" key="5">
    <source>
        <dbReference type="Proteomes" id="UP000003922"/>
    </source>
</evidence>
<keyword evidence="1" id="KW-0812">Transmembrane</keyword>
<evidence type="ECO:0000256" key="1">
    <source>
        <dbReference type="SAM" id="Phobius"/>
    </source>
</evidence>
<dbReference type="GO" id="GO:0071111">
    <property type="term" value="F:cyclic-guanylate-specific phosphodiesterase activity"/>
    <property type="evidence" value="ECO:0007669"/>
    <property type="project" value="InterPro"/>
</dbReference>
<dbReference type="CDD" id="cd01948">
    <property type="entry name" value="EAL"/>
    <property type="match status" value="1"/>
</dbReference>
<dbReference type="InterPro" id="IPR043128">
    <property type="entry name" value="Rev_trsase/Diguanyl_cyclase"/>
</dbReference>
<dbReference type="Proteomes" id="UP000003922">
    <property type="component" value="Unassembled WGS sequence"/>
</dbReference>
<dbReference type="SMART" id="SM00267">
    <property type="entry name" value="GGDEF"/>
    <property type="match status" value="1"/>
</dbReference>
<dbReference type="PANTHER" id="PTHR33121:SF70">
    <property type="entry name" value="SIGNALING PROTEIN YKOW"/>
    <property type="match status" value="1"/>
</dbReference>
<keyword evidence="5" id="KW-1185">Reference proteome</keyword>
<reference evidence="4" key="3">
    <citation type="submission" date="2016-12" db="EMBL/GenBank/DDBJ databases">
        <title>Annotation of the draft genome assembly of Crocosphaera watsonii WH 8501.</title>
        <authorList>
            <consortium name="US DOE Joint Genome Institute (JGI-ORNL)"/>
            <person name="Larimer F."/>
            <person name="Land M."/>
        </authorList>
    </citation>
    <scope>NUCLEOTIDE SEQUENCE</scope>
    <source>
        <strain evidence="4">WH 8501</strain>
    </source>
</reference>
<dbReference type="AlphaFoldDB" id="Q4CAG0"/>
<dbReference type="KEGG" id="cwa:CwatDRAFT_6148"/>
<dbReference type="Pfam" id="PF00990">
    <property type="entry name" value="GGDEF"/>
    <property type="match status" value="1"/>
</dbReference>
<gene>
    <name evidence="4" type="ORF">CwatDRAFT_6148</name>
</gene>
<dbReference type="CDD" id="cd01949">
    <property type="entry name" value="GGDEF"/>
    <property type="match status" value="1"/>
</dbReference>
<dbReference type="PROSITE" id="PS50887">
    <property type="entry name" value="GGDEF"/>
    <property type="match status" value="1"/>
</dbReference>
<dbReference type="EMBL" id="AADV02000001">
    <property type="protein sequence ID" value="EAM52976.1"/>
    <property type="molecule type" value="Genomic_DNA"/>
</dbReference>
<name>Q4CAG0_CROWT</name>
<dbReference type="NCBIfam" id="TIGR00254">
    <property type="entry name" value="GGDEF"/>
    <property type="match status" value="1"/>
</dbReference>
<dbReference type="Gene3D" id="3.30.70.270">
    <property type="match status" value="1"/>
</dbReference>
<keyword evidence="1" id="KW-1133">Transmembrane helix</keyword>
<dbReference type="InterPro" id="IPR035919">
    <property type="entry name" value="EAL_sf"/>
</dbReference>
<accession>Q4CAG0</accession>
<dbReference type="SMART" id="SM00052">
    <property type="entry name" value="EAL"/>
    <property type="match status" value="1"/>
</dbReference>
<feature type="transmembrane region" description="Helical" evidence="1">
    <location>
        <begin position="87"/>
        <end position="111"/>
    </location>
</feature>
<feature type="domain" description="EAL" evidence="2">
    <location>
        <begin position="348"/>
        <end position="604"/>
    </location>
</feature>
<dbReference type="SUPFAM" id="SSF141868">
    <property type="entry name" value="EAL domain-like"/>
    <property type="match status" value="1"/>
</dbReference>
<dbReference type="Pfam" id="PF00563">
    <property type="entry name" value="EAL"/>
    <property type="match status" value="1"/>
</dbReference>
<comment type="caution">
    <text evidence="4">The sequence shown here is derived from an EMBL/GenBank/DDBJ whole genome shotgun (WGS) entry which is preliminary data.</text>
</comment>
<dbReference type="InterPro" id="IPR050706">
    <property type="entry name" value="Cyclic-di-GMP_PDE-like"/>
</dbReference>
<dbReference type="PANTHER" id="PTHR33121">
    <property type="entry name" value="CYCLIC DI-GMP PHOSPHODIESTERASE PDEF"/>
    <property type="match status" value="1"/>
</dbReference>
<evidence type="ECO:0000259" key="3">
    <source>
        <dbReference type="PROSITE" id="PS50887"/>
    </source>
</evidence>